<dbReference type="EMBL" id="JAPESX010001462">
    <property type="protein sequence ID" value="KAJ8113986.1"/>
    <property type="molecule type" value="Genomic_DNA"/>
</dbReference>
<gene>
    <name evidence="1" type="ORF">ONZ43_g5013</name>
</gene>
<protein>
    <submittedName>
        <fullName evidence="1">Uncharacterized protein</fullName>
    </submittedName>
</protein>
<comment type="caution">
    <text evidence="1">The sequence shown here is derived from an EMBL/GenBank/DDBJ whole genome shotgun (WGS) entry which is preliminary data.</text>
</comment>
<name>A0ACC2IFK0_9PEZI</name>
<sequence length="209" mass="23364">MPVPKGQEQGQRSIQPPDLQLRPIFSPPNQTGPRTAFGTYHPSSWQTPSQYTIQEERRKEAHKEGHRAGFQEGQQAGYEQGHEAGYNKGYEACHQAGDQASHQKGYQEGYQAGYRAGCEVGHHNGYYEGYHAALNGQPPQAKLEAGEQTPWNQLLHGTHDNENNVYPDPTTLAPAGDGGGSQSTKKRRENHKRSKTFDDDEEWIPSIRE</sequence>
<evidence type="ECO:0000313" key="1">
    <source>
        <dbReference type="EMBL" id="KAJ8113986.1"/>
    </source>
</evidence>
<organism evidence="1 2">
    <name type="scientific">Nemania bipapillata</name>
    <dbReference type="NCBI Taxonomy" id="110536"/>
    <lineage>
        <taxon>Eukaryota</taxon>
        <taxon>Fungi</taxon>
        <taxon>Dikarya</taxon>
        <taxon>Ascomycota</taxon>
        <taxon>Pezizomycotina</taxon>
        <taxon>Sordariomycetes</taxon>
        <taxon>Xylariomycetidae</taxon>
        <taxon>Xylariales</taxon>
        <taxon>Xylariaceae</taxon>
        <taxon>Nemania</taxon>
    </lineage>
</organism>
<dbReference type="Proteomes" id="UP001153334">
    <property type="component" value="Unassembled WGS sequence"/>
</dbReference>
<evidence type="ECO:0000313" key="2">
    <source>
        <dbReference type="Proteomes" id="UP001153334"/>
    </source>
</evidence>
<keyword evidence="2" id="KW-1185">Reference proteome</keyword>
<proteinExistence type="predicted"/>
<accession>A0ACC2IFK0</accession>
<reference evidence="1" key="1">
    <citation type="submission" date="2022-11" db="EMBL/GenBank/DDBJ databases">
        <title>Genome Sequence of Nemania bipapillata.</title>
        <authorList>
            <person name="Buettner E."/>
        </authorList>
    </citation>
    <scope>NUCLEOTIDE SEQUENCE</scope>
    <source>
        <strain evidence="1">CP14</strain>
    </source>
</reference>